<feature type="transmembrane region" description="Helical" evidence="6">
    <location>
        <begin position="353"/>
        <end position="375"/>
    </location>
</feature>
<dbReference type="GO" id="GO:0005886">
    <property type="term" value="C:plasma membrane"/>
    <property type="evidence" value="ECO:0007669"/>
    <property type="project" value="UniProtKB-SubCell"/>
</dbReference>
<gene>
    <name evidence="7" type="ORF">A2397_05085</name>
</gene>
<dbReference type="PANTHER" id="PTHR30250">
    <property type="entry name" value="PST FAMILY PREDICTED COLANIC ACID TRANSPORTER"/>
    <property type="match status" value="1"/>
</dbReference>
<dbReference type="InterPro" id="IPR050833">
    <property type="entry name" value="Poly_Biosynth_Transport"/>
</dbReference>
<feature type="transmembrane region" description="Helical" evidence="6">
    <location>
        <begin position="296"/>
        <end position="312"/>
    </location>
</feature>
<keyword evidence="5 6" id="KW-0472">Membrane</keyword>
<keyword evidence="4 6" id="KW-1133">Transmembrane helix</keyword>
<dbReference type="AlphaFoldDB" id="A0A1F4ZRE8"/>
<evidence type="ECO:0000313" key="8">
    <source>
        <dbReference type="Proteomes" id="UP000176424"/>
    </source>
</evidence>
<dbReference type="PANTHER" id="PTHR30250:SF11">
    <property type="entry name" value="O-ANTIGEN TRANSPORTER-RELATED"/>
    <property type="match status" value="1"/>
</dbReference>
<dbReference type="InterPro" id="IPR002797">
    <property type="entry name" value="Polysacc_synth"/>
</dbReference>
<sequence>MTETSFHLPKALLHSAVGTFCWMLGYLLILFVLGKYWGSELFGLFNLIITFSYVVSLVLLFGIDTGVTYFLSRGKDYKNPPSQVWKMAMNVLGDRKKLIFTSLVIIFLFALYLTGINGAISSIILGVAYAFRTLADARLRGLMMFRNQARIKILELAILAVGASVCLIIDDKLIIYPVLFMTGAYISTYALATLLSRPHPTASKEQKLSLVEFNQYSVWAGIGGVGGLVMAYLDKPMVRVAFDLTTVGLYSAYYFWAMAGVNTLIALAINVLFPIVSAHKNKIELKLRLDWWTKRVSFAVLAGIFFLIRIGIELFGGEYVFDPALAGAWTVYAGLFFYCNILWWLINAYGVRGIRFTAITSLVSYGLVGLMIVLAGKGLSLTGLVLVMALGLGLNIILANKIFKFAVD</sequence>
<feature type="transmembrane region" description="Helical" evidence="6">
    <location>
        <begin position="41"/>
        <end position="63"/>
    </location>
</feature>
<evidence type="ECO:0000256" key="1">
    <source>
        <dbReference type="ARBA" id="ARBA00004651"/>
    </source>
</evidence>
<feature type="transmembrane region" description="Helical" evidence="6">
    <location>
        <begin position="151"/>
        <end position="169"/>
    </location>
</feature>
<comment type="subcellular location">
    <subcellularLocation>
        <location evidence="1">Cell membrane</location>
        <topology evidence="1">Multi-pass membrane protein</topology>
    </subcellularLocation>
</comment>
<evidence type="ECO:0008006" key="9">
    <source>
        <dbReference type="Google" id="ProtNLM"/>
    </source>
</evidence>
<name>A0A1F4ZRE8_9BACT</name>
<comment type="caution">
    <text evidence="7">The sequence shown here is derived from an EMBL/GenBank/DDBJ whole genome shotgun (WGS) entry which is preliminary data.</text>
</comment>
<accession>A0A1F4ZRE8</accession>
<feature type="transmembrane region" description="Helical" evidence="6">
    <location>
        <begin position="381"/>
        <end position="403"/>
    </location>
</feature>
<dbReference type="EMBL" id="MEXR01000044">
    <property type="protein sequence ID" value="OGD08941.1"/>
    <property type="molecule type" value="Genomic_DNA"/>
</dbReference>
<evidence type="ECO:0000256" key="3">
    <source>
        <dbReference type="ARBA" id="ARBA00022692"/>
    </source>
</evidence>
<organism evidence="7 8">
    <name type="scientific">Candidatus Amesbacteria bacterium RIFOXYB1_FULL_44_23</name>
    <dbReference type="NCBI Taxonomy" id="1797263"/>
    <lineage>
        <taxon>Bacteria</taxon>
        <taxon>Candidatus Amesiibacteriota</taxon>
    </lineage>
</organism>
<feature type="transmembrane region" description="Helical" evidence="6">
    <location>
        <begin position="324"/>
        <end position="346"/>
    </location>
</feature>
<keyword evidence="3 6" id="KW-0812">Transmembrane</keyword>
<proteinExistence type="predicted"/>
<dbReference type="STRING" id="1797263.A2397_05085"/>
<feature type="transmembrane region" description="Helical" evidence="6">
    <location>
        <begin position="175"/>
        <end position="195"/>
    </location>
</feature>
<feature type="transmembrane region" description="Helical" evidence="6">
    <location>
        <begin position="253"/>
        <end position="276"/>
    </location>
</feature>
<protein>
    <recommendedName>
        <fullName evidence="9">Polysaccharide biosynthesis protein C-terminal domain-containing protein</fullName>
    </recommendedName>
</protein>
<evidence type="ECO:0000313" key="7">
    <source>
        <dbReference type="EMBL" id="OGD08941.1"/>
    </source>
</evidence>
<keyword evidence="2" id="KW-1003">Cell membrane</keyword>
<evidence type="ECO:0000256" key="4">
    <source>
        <dbReference type="ARBA" id="ARBA00022989"/>
    </source>
</evidence>
<dbReference type="Proteomes" id="UP000176424">
    <property type="component" value="Unassembled WGS sequence"/>
</dbReference>
<evidence type="ECO:0000256" key="2">
    <source>
        <dbReference type="ARBA" id="ARBA00022475"/>
    </source>
</evidence>
<dbReference type="Pfam" id="PF01943">
    <property type="entry name" value="Polysacc_synt"/>
    <property type="match status" value="1"/>
</dbReference>
<feature type="transmembrane region" description="Helical" evidence="6">
    <location>
        <begin position="12"/>
        <end position="34"/>
    </location>
</feature>
<feature type="transmembrane region" description="Helical" evidence="6">
    <location>
        <begin position="216"/>
        <end position="233"/>
    </location>
</feature>
<feature type="transmembrane region" description="Helical" evidence="6">
    <location>
        <begin position="98"/>
        <end position="131"/>
    </location>
</feature>
<evidence type="ECO:0000256" key="6">
    <source>
        <dbReference type="SAM" id="Phobius"/>
    </source>
</evidence>
<reference evidence="7 8" key="1">
    <citation type="journal article" date="2016" name="Nat. Commun.">
        <title>Thousands of microbial genomes shed light on interconnected biogeochemical processes in an aquifer system.</title>
        <authorList>
            <person name="Anantharaman K."/>
            <person name="Brown C.T."/>
            <person name="Hug L.A."/>
            <person name="Sharon I."/>
            <person name="Castelle C.J."/>
            <person name="Probst A.J."/>
            <person name="Thomas B.C."/>
            <person name="Singh A."/>
            <person name="Wilkins M.J."/>
            <person name="Karaoz U."/>
            <person name="Brodie E.L."/>
            <person name="Williams K.H."/>
            <person name="Hubbard S.S."/>
            <person name="Banfield J.F."/>
        </authorList>
    </citation>
    <scope>NUCLEOTIDE SEQUENCE [LARGE SCALE GENOMIC DNA]</scope>
</reference>
<evidence type="ECO:0000256" key="5">
    <source>
        <dbReference type="ARBA" id="ARBA00023136"/>
    </source>
</evidence>